<accession>A0A8S5SI53</accession>
<protein>
    <recommendedName>
        <fullName evidence="2">Zinc-ribbon domain-containing protein</fullName>
    </recommendedName>
</protein>
<sequence>MTDAHIIWKEREVREETYYNSGHLWESEPCYFLKYVHYIDKIPYCPNCGKRIDDTFMHYCPNCGAKIDEEGKQ</sequence>
<name>A0A8S5SI53_9CAUD</name>
<organism evidence="1">
    <name type="scientific">Siphoviridae sp. ctBCr48</name>
    <dbReference type="NCBI Taxonomy" id="2827802"/>
    <lineage>
        <taxon>Viruses</taxon>
        <taxon>Duplodnaviria</taxon>
        <taxon>Heunggongvirae</taxon>
        <taxon>Uroviricota</taxon>
        <taxon>Caudoviricetes</taxon>
    </lineage>
</organism>
<evidence type="ECO:0008006" key="2">
    <source>
        <dbReference type="Google" id="ProtNLM"/>
    </source>
</evidence>
<evidence type="ECO:0000313" key="1">
    <source>
        <dbReference type="EMBL" id="DAF50335.1"/>
    </source>
</evidence>
<dbReference type="EMBL" id="BK032595">
    <property type="protein sequence ID" value="DAF50335.1"/>
    <property type="molecule type" value="Genomic_DNA"/>
</dbReference>
<proteinExistence type="predicted"/>
<reference evidence="1" key="1">
    <citation type="journal article" date="2021" name="Proc. Natl. Acad. Sci. U.S.A.">
        <title>A Catalog of Tens of Thousands of Viruses from Human Metagenomes Reveals Hidden Associations with Chronic Diseases.</title>
        <authorList>
            <person name="Tisza M.J."/>
            <person name="Buck C.B."/>
        </authorList>
    </citation>
    <scope>NUCLEOTIDE SEQUENCE</scope>
    <source>
        <strain evidence="1">CtBCr48</strain>
    </source>
</reference>